<sequence>MPEEKSQNYSLFPGSRLVWFHDGSGVAIYSGYSGDTTFLNNKKPDIVYSEFPISSSNLAKADLIKYLNLGEESAKSVIQRLLSEKVLWAN</sequence>
<proteinExistence type="predicted"/>
<comment type="caution">
    <text evidence="1">The sequence shown here is derived from an EMBL/GenBank/DDBJ whole genome shotgun (WGS) entry which is preliminary data.</text>
</comment>
<accession>K6XMG6</accession>
<dbReference type="Proteomes" id="UP000006334">
    <property type="component" value="Unassembled WGS sequence"/>
</dbReference>
<organism evidence="1 2">
    <name type="scientific">Aliiglaciecola lipolytica E3</name>
    <dbReference type="NCBI Taxonomy" id="1127673"/>
    <lineage>
        <taxon>Bacteria</taxon>
        <taxon>Pseudomonadati</taxon>
        <taxon>Pseudomonadota</taxon>
        <taxon>Gammaproteobacteria</taxon>
        <taxon>Alteromonadales</taxon>
        <taxon>Alteromonadaceae</taxon>
        <taxon>Aliiglaciecola</taxon>
    </lineage>
</organism>
<protein>
    <submittedName>
        <fullName evidence="1">Uncharacterized protein</fullName>
    </submittedName>
</protein>
<dbReference type="EMBL" id="BAEN01000008">
    <property type="protein sequence ID" value="GAC12851.1"/>
    <property type="molecule type" value="Genomic_DNA"/>
</dbReference>
<keyword evidence="2" id="KW-1185">Reference proteome</keyword>
<evidence type="ECO:0000313" key="2">
    <source>
        <dbReference type="Proteomes" id="UP000006334"/>
    </source>
</evidence>
<evidence type="ECO:0000313" key="1">
    <source>
        <dbReference type="EMBL" id="GAC12851.1"/>
    </source>
</evidence>
<dbReference type="STRING" id="1127673.GLIP_0197"/>
<name>K6XMG6_9ALTE</name>
<dbReference type="OrthoDB" id="9954506at2"/>
<gene>
    <name evidence="1" type="ORF">GLIP_0197</name>
</gene>
<reference evidence="1 2" key="1">
    <citation type="journal article" date="2017" name="Antonie Van Leeuwenhoek">
        <title>Rhizobium rhizosphaerae sp. nov., a novel species isolated from rice rhizosphere.</title>
        <authorList>
            <person name="Zhao J.J."/>
            <person name="Zhang J."/>
            <person name="Zhang R.J."/>
            <person name="Zhang C.W."/>
            <person name="Yin H.Q."/>
            <person name="Zhang X.X."/>
        </authorList>
    </citation>
    <scope>NUCLEOTIDE SEQUENCE [LARGE SCALE GENOMIC DNA]</scope>
    <source>
        <strain evidence="1 2">E3</strain>
    </source>
</reference>
<dbReference type="AlphaFoldDB" id="K6XMG6"/>
<dbReference type="RefSeq" id="WP_008842671.1">
    <property type="nucleotide sequence ID" value="NZ_BAEN01000008.1"/>
</dbReference>